<feature type="non-terminal residue" evidence="4">
    <location>
        <position position="256"/>
    </location>
</feature>
<feature type="compositionally biased region" description="Polar residues" evidence="1">
    <location>
        <begin position="243"/>
        <end position="256"/>
    </location>
</feature>
<keyword evidence="5" id="KW-1185">Reference proteome</keyword>
<reference evidence="4 5" key="1">
    <citation type="submission" date="2023-08" db="EMBL/GenBank/DDBJ databases">
        <title>Black Yeasts Isolated from many extreme environments.</title>
        <authorList>
            <person name="Coleine C."/>
            <person name="Stajich J.E."/>
            <person name="Selbmann L."/>
        </authorList>
    </citation>
    <scope>NUCLEOTIDE SEQUENCE [LARGE SCALE GENOMIC DNA]</scope>
    <source>
        <strain evidence="4 5">CCFEE 536</strain>
    </source>
</reference>
<proteinExistence type="predicted"/>
<feature type="transmembrane region" description="Helical" evidence="2">
    <location>
        <begin position="111"/>
        <end position="128"/>
    </location>
</feature>
<protein>
    <recommendedName>
        <fullName evidence="3">HPP transmembrane region domain-containing protein</fullName>
    </recommendedName>
</protein>
<comment type="caution">
    <text evidence="4">The sequence shown here is derived from an EMBL/GenBank/DDBJ whole genome shotgun (WGS) entry which is preliminary data.</text>
</comment>
<feature type="transmembrane region" description="Helical" evidence="2">
    <location>
        <begin position="140"/>
        <end position="160"/>
    </location>
</feature>
<evidence type="ECO:0000256" key="1">
    <source>
        <dbReference type="SAM" id="MobiDB-lite"/>
    </source>
</evidence>
<evidence type="ECO:0000313" key="5">
    <source>
        <dbReference type="Proteomes" id="UP001357485"/>
    </source>
</evidence>
<evidence type="ECO:0000313" key="4">
    <source>
        <dbReference type="EMBL" id="KAK5191619.1"/>
    </source>
</evidence>
<feature type="domain" description="HPP transmembrane region" evidence="3">
    <location>
        <begin position="49"/>
        <end position="209"/>
    </location>
</feature>
<keyword evidence="2" id="KW-1133">Transmembrane helix</keyword>
<evidence type="ECO:0000259" key="3">
    <source>
        <dbReference type="Pfam" id="PF04982"/>
    </source>
</evidence>
<feature type="region of interest" description="Disordered" evidence="1">
    <location>
        <begin position="223"/>
        <end position="256"/>
    </location>
</feature>
<dbReference type="InterPro" id="IPR058581">
    <property type="entry name" value="TM_HPP"/>
</dbReference>
<accession>A0ABR0LL06</accession>
<sequence>MHLPEGSSPNFDIDNYLNRIVPASRLNRLPKPISHFLGYRAKPPTEPGHVLIWFWSFFGTFLGILTIAGSLKASTLIQSYHPPVIFASLGASAVLSYNQIHSPLAQPRSSIVGHTLCAIVGVGISKLFQLNSSFEDIQWIAAAMACSCALLVMMVTNTVYPPGGASALLATIDVATRRMGWHFVPLVLLGSILMLLVALITNNIQRRFPVFWWTPRDLTRSHPGPSASINGTPDVDVEKASRASEQTLVKQMSHAS</sequence>
<dbReference type="PANTHER" id="PTHR33741">
    <property type="entry name" value="TRANSMEMBRANE PROTEIN DDB_G0269096-RELATED"/>
    <property type="match status" value="1"/>
</dbReference>
<dbReference type="Proteomes" id="UP001357485">
    <property type="component" value="Unassembled WGS sequence"/>
</dbReference>
<name>A0ABR0LL06_9PEZI</name>
<feature type="transmembrane region" description="Helical" evidence="2">
    <location>
        <begin position="180"/>
        <end position="200"/>
    </location>
</feature>
<keyword evidence="2" id="KW-0812">Transmembrane</keyword>
<gene>
    <name evidence="4" type="ORF">LTR16_007568</name>
</gene>
<feature type="transmembrane region" description="Helical" evidence="2">
    <location>
        <begin position="50"/>
        <end position="68"/>
    </location>
</feature>
<keyword evidence="2" id="KW-0472">Membrane</keyword>
<dbReference type="InterPro" id="IPR007065">
    <property type="entry name" value="HPP"/>
</dbReference>
<dbReference type="PANTHER" id="PTHR33741:SF5">
    <property type="entry name" value="TRANSMEMBRANE PROTEIN DDB_G0269096-RELATED"/>
    <property type="match status" value="1"/>
</dbReference>
<feature type="transmembrane region" description="Helical" evidence="2">
    <location>
        <begin position="80"/>
        <end position="99"/>
    </location>
</feature>
<dbReference type="Pfam" id="PF04982">
    <property type="entry name" value="TM_HPP"/>
    <property type="match status" value="1"/>
</dbReference>
<organism evidence="4 5">
    <name type="scientific">Cryomyces antarcticus</name>
    <dbReference type="NCBI Taxonomy" id="329879"/>
    <lineage>
        <taxon>Eukaryota</taxon>
        <taxon>Fungi</taxon>
        <taxon>Dikarya</taxon>
        <taxon>Ascomycota</taxon>
        <taxon>Pezizomycotina</taxon>
        <taxon>Dothideomycetes</taxon>
        <taxon>Dothideomycetes incertae sedis</taxon>
        <taxon>Cryomyces</taxon>
    </lineage>
</organism>
<evidence type="ECO:0000256" key="2">
    <source>
        <dbReference type="SAM" id="Phobius"/>
    </source>
</evidence>
<dbReference type="EMBL" id="JAVRRA010018051">
    <property type="protein sequence ID" value="KAK5191619.1"/>
    <property type="molecule type" value="Genomic_DNA"/>
</dbReference>